<reference evidence="3" key="1">
    <citation type="submission" date="2024-06" db="EMBL/GenBank/DDBJ databases">
        <title>Draft Genome Sequences of Epichloe bromicola Strains Isolated from Elymus ciliaris.</title>
        <authorList>
            <consortium name="Epichloe bromicola genome sequencing consortium"/>
            <person name="Miura A."/>
            <person name="Imano S."/>
            <person name="Ashida A."/>
            <person name="Sato I."/>
            <person name="Chiba S."/>
            <person name="Tanaka A."/>
            <person name="Camagna M."/>
            <person name="Takemoto D."/>
        </authorList>
    </citation>
    <scope>NUCLEOTIDE SEQUENCE [LARGE SCALE GENOMIC DNA]</scope>
    <source>
        <strain evidence="3">DP</strain>
    </source>
</reference>
<feature type="coiled-coil region" evidence="1">
    <location>
        <begin position="80"/>
        <end position="145"/>
    </location>
</feature>
<keyword evidence="3" id="KW-1185">Reference proteome</keyword>
<dbReference type="EMBL" id="BAAFGZ010000111">
    <property type="protein sequence ID" value="GAB0135129.1"/>
    <property type="molecule type" value="Genomic_DNA"/>
</dbReference>
<dbReference type="PANTHER" id="PTHR28064">
    <property type="entry name" value="INNER KINETOCHORE SUBUNIT NKP2"/>
    <property type="match status" value="1"/>
</dbReference>
<evidence type="ECO:0000256" key="1">
    <source>
        <dbReference type="SAM" id="Coils"/>
    </source>
</evidence>
<organism evidence="2 3">
    <name type="scientific">Epichloe bromicola</name>
    <dbReference type="NCBI Taxonomy" id="79588"/>
    <lineage>
        <taxon>Eukaryota</taxon>
        <taxon>Fungi</taxon>
        <taxon>Dikarya</taxon>
        <taxon>Ascomycota</taxon>
        <taxon>Pezizomycotina</taxon>
        <taxon>Sordariomycetes</taxon>
        <taxon>Hypocreomycetidae</taxon>
        <taxon>Hypocreales</taxon>
        <taxon>Clavicipitaceae</taxon>
        <taxon>Epichloe</taxon>
    </lineage>
</organism>
<protein>
    <submittedName>
        <fullName evidence="2">Uncharacterized protein</fullName>
    </submittedName>
</protein>
<evidence type="ECO:0000313" key="2">
    <source>
        <dbReference type="EMBL" id="GAB0135129.1"/>
    </source>
</evidence>
<gene>
    <name evidence="2" type="primary">g3477</name>
    <name evidence="2" type="ORF">EsDP_00003477</name>
</gene>
<dbReference type="Proteomes" id="UP001562357">
    <property type="component" value="Unassembled WGS sequence"/>
</dbReference>
<evidence type="ECO:0000313" key="3">
    <source>
        <dbReference type="Proteomes" id="UP001562357"/>
    </source>
</evidence>
<name>A0ABQ0CNV8_9HYPO</name>
<dbReference type="Pfam" id="PF09447">
    <property type="entry name" value="Cnl2_NKP2"/>
    <property type="match status" value="1"/>
</dbReference>
<sequence>MPPSESDILNSYLLVPAPLTSIITLDQFRALFPRPLQTNPLLPKLYRDLQSQRNIVVDTVAQNIAAEARRGVAMRREVLRERLESEAEVVDAEIEIERALYGDKSGTKSTKHTLQSILPDLEGAAGALEDEIQKLQDDEEQLIASIGQTVDQLGDLRYGEFANASVNEQVVHGLVTLQDQCAKKSCML</sequence>
<dbReference type="PANTHER" id="PTHR28064:SF1">
    <property type="entry name" value="INNER KINETOCHORE SUBUNIT NKP2"/>
    <property type="match status" value="1"/>
</dbReference>
<comment type="caution">
    <text evidence="2">The sequence shown here is derived from an EMBL/GenBank/DDBJ whole genome shotgun (WGS) entry which is preliminary data.</text>
</comment>
<proteinExistence type="predicted"/>
<keyword evidence="1" id="KW-0175">Coiled coil</keyword>
<dbReference type="InterPro" id="IPR018565">
    <property type="entry name" value="Nkp2/Cnl2"/>
</dbReference>
<accession>A0ABQ0CNV8</accession>